<protein>
    <submittedName>
        <fullName evidence="2">(California timema) hypothetical protein</fullName>
    </submittedName>
</protein>
<proteinExistence type="predicted"/>
<accession>A0A7R9P313</accession>
<feature type="region of interest" description="Disordered" evidence="1">
    <location>
        <begin position="530"/>
        <end position="557"/>
    </location>
</feature>
<dbReference type="EMBL" id="OE179269">
    <property type="protein sequence ID" value="CAD7568232.1"/>
    <property type="molecule type" value="Genomic_DNA"/>
</dbReference>
<sequence length="649" mass="74830">MNSTWFKERSETCVRLRIWCMLVCGQASMSLKLTDWCPTYGEKIKWKREKRKRLRVAGKSYINSKGDLVQERKIGEDCRCRRKCYQIVAEEQRHKLFDGYYALNSHDEQNAYLFGLIRKHDIARKRHKDSDRRTCSYKYFVRIRGKEVQICRLAFAHIHGISPHKIRILCQKQDQNIMFPRDGRGRHENRPRKISEETLNQVRNHIYSIIRSDREFVRLKIEEVNPHLRGGRVDYHLGKTTPSSPERDSNLDLLVLSSRAQHDKRVREFLKEEKHNGPDLNITKMWKDYLEKYDSNFFSLQFGNEKSHHSNHSNHHSSGTPGITGLQSHDQQQQHQQMSQERVAMPSFSGAHPHLSHHVPHAHVHPHHPHQHAHQHHAVAYPNLAQQYQTMQVMASNLGLLDHQNQHQQQQQQALYGSHPNHNPHSGGREGEQQLEQPPPPQPTQPPPHTETSKVDKPKGPKPIVKHWLYSKTFHDEFKFQDFLSLKKKLWMLKEDKAQNPQLKTERKQKSPKKISREKELALHAAAVQHTISSNTNQSVSSTTSSHHLAPAPPPVQHQQPPDMYILPVGVGLQDLSTADMLQQQHHAMQLNLHTFSAQSNVLSPIITATGQVLPQSSGTSVVTLPAATMSLAQNSCNYMNVNSAAFYQ</sequence>
<feature type="compositionally biased region" description="Low complexity" evidence="1">
    <location>
        <begin position="531"/>
        <end position="550"/>
    </location>
</feature>
<gene>
    <name evidence="2" type="ORF">TCMB3V08_LOCUS1001</name>
</gene>
<feature type="region of interest" description="Disordered" evidence="1">
    <location>
        <begin position="404"/>
        <end position="461"/>
    </location>
</feature>
<evidence type="ECO:0000313" key="2">
    <source>
        <dbReference type="EMBL" id="CAD7568232.1"/>
    </source>
</evidence>
<feature type="compositionally biased region" description="Basic residues" evidence="1">
    <location>
        <begin position="354"/>
        <end position="376"/>
    </location>
</feature>
<dbReference type="PANTHER" id="PTHR10773:SF19">
    <property type="match status" value="1"/>
</dbReference>
<organism evidence="2">
    <name type="scientific">Timema californicum</name>
    <name type="common">California timema</name>
    <name type="synonym">Walking stick</name>
    <dbReference type="NCBI Taxonomy" id="61474"/>
    <lineage>
        <taxon>Eukaryota</taxon>
        <taxon>Metazoa</taxon>
        <taxon>Ecdysozoa</taxon>
        <taxon>Arthropoda</taxon>
        <taxon>Hexapoda</taxon>
        <taxon>Insecta</taxon>
        <taxon>Pterygota</taxon>
        <taxon>Neoptera</taxon>
        <taxon>Polyneoptera</taxon>
        <taxon>Phasmatodea</taxon>
        <taxon>Timematodea</taxon>
        <taxon>Timematoidea</taxon>
        <taxon>Timematidae</taxon>
        <taxon>Timema</taxon>
    </lineage>
</organism>
<dbReference type="PANTHER" id="PTHR10773">
    <property type="entry name" value="DNA-DIRECTED RNA POLYMERASES I, II, AND III SUBUNIT RPABC2"/>
    <property type="match status" value="1"/>
</dbReference>
<feature type="compositionally biased region" description="Low complexity" evidence="1">
    <location>
        <begin position="327"/>
        <end position="340"/>
    </location>
</feature>
<name>A0A7R9P313_TIMCA</name>
<reference evidence="2" key="1">
    <citation type="submission" date="2020-11" db="EMBL/GenBank/DDBJ databases">
        <authorList>
            <person name="Tran Van P."/>
        </authorList>
    </citation>
    <scope>NUCLEOTIDE SEQUENCE</scope>
</reference>
<dbReference type="AlphaFoldDB" id="A0A7R9P313"/>
<evidence type="ECO:0000256" key="1">
    <source>
        <dbReference type="SAM" id="MobiDB-lite"/>
    </source>
</evidence>
<feature type="region of interest" description="Disordered" evidence="1">
    <location>
        <begin position="304"/>
        <end position="376"/>
    </location>
</feature>
<feature type="compositionally biased region" description="Pro residues" evidence="1">
    <location>
        <begin position="437"/>
        <end position="449"/>
    </location>
</feature>